<keyword evidence="2" id="KW-0378">Hydrolase</keyword>
<gene>
    <name evidence="2" type="ORF">ULMS_24850</name>
</gene>
<dbReference type="InterPro" id="IPR022742">
    <property type="entry name" value="Hydrolase_4"/>
</dbReference>
<evidence type="ECO:0000313" key="2">
    <source>
        <dbReference type="EMBL" id="GEQ86977.1"/>
    </source>
</evidence>
<comment type="caution">
    <text evidence="2">The sequence shown here is derived from an EMBL/GenBank/DDBJ whole genome shotgun (WGS) entry which is preliminary data.</text>
</comment>
<proteinExistence type="predicted"/>
<sequence length="311" mass="35405">MHYNTHTFTANDGEIICYYKWSCDSAISQRGIIQIAHGIGEHAGRYDTIAHRLQKEGFTVYANDHRAHGKTAEVKRLFGYYDGGDYFKDVVEDMHSLSQLMREENPNKKFILFGHSMGSLLSRKYVLKFGNEIDALILSGTANFIKGLGHFGLAATKAVVAIRGRERGNETLRTLFFDEFNKKFKPNRTKLDWISSDENAVDIFEADPYRIENFSLGVFADIISNSRLLNKKEAFIKTPDNLPILIFSGDKDPVGEMGKGVTKVAEKYKNNGNEDLTFNLYEDGRHEMLNETNSKEVEEDIITWLNLQIPK</sequence>
<evidence type="ECO:0000313" key="3">
    <source>
        <dbReference type="Proteomes" id="UP000326994"/>
    </source>
</evidence>
<reference evidence="2 3" key="1">
    <citation type="submission" date="2019-08" db="EMBL/GenBank/DDBJ databases">
        <title>Ulvibacter marinistellae sp. nov., isolated from a starfish, Patiria pectinifera.</title>
        <authorList>
            <person name="Kawano K."/>
            <person name="Ushijima N."/>
            <person name="Kihara M."/>
            <person name="Itoh H."/>
        </authorList>
    </citation>
    <scope>NUCLEOTIDE SEQUENCE [LARGE SCALE GENOMIC DNA]</scope>
    <source>
        <strain evidence="2 3">KK4</strain>
    </source>
</reference>
<dbReference type="InterPro" id="IPR051044">
    <property type="entry name" value="MAG_DAG_Lipase"/>
</dbReference>
<feature type="domain" description="Serine aminopeptidase S33" evidence="1">
    <location>
        <begin position="29"/>
        <end position="293"/>
    </location>
</feature>
<dbReference type="Gene3D" id="3.40.50.1820">
    <property type="entry name" value="alpha/beta hydrolase"/>
    <property type="match status" value="1"/>
</dbReference>
<dbReference type="SUPFAM" id="SSF53474">
    <property type="entry name" value="alpha/beta-Hydrolases"/>
    <property type="match status" value="1"/>
</dbReference>
<dbReference type="EMBL" id="BKCF01000005">
    <property type="protein sequence ID" value="GEQ86977.1"/>
    <property type="molecule type" value="Genomic_DNA"/>
</dbReference>
<dbReference type="InterPro" id="IPR029058">
    <property type="entry name" value="AB_hydrolase_fold"/>
</dbReference>
<protein>
    <submittedName>
        <fullName evidence="2">Alpha/beta hydrolase</fullName>
    </submittedName>
</protein>
<dbReference type="Proteomes" id="UP000326994">
    <property type="component" value="Unassembled WGS sequence"/>
</dbReference>
<dbReference type="GO" id="GO:0016787">
    <property type="term" value="F:hydrolase activity"/>
    <property type="evidence" value="ECO:0007669"/>
    <property type="project" value="UniProtKB-KW"/>
</dbReference>
<organism evidence="2 3">
    <name type="scientific">Patiriisocius marinistellae</name>
    <dbReference type="NCBI Taxonomy" id="2494560"/>
    <lineage>
        <taxon>Bacteria</taxon>
        <taxon>Pseudomonadati</taxon>
        <taxon>Bacteroidota</taxon>
        <taxon>Flavobacteriia</taxon>
        <taxon>Flavobacteriales</taxon>
        <taxon>Flavobacteriaceae</taxon>
        <taxon>Patiriisocius</taxon>
    </lineage>
</organism>
<evidence type="ECO:0000259" key="1">
    <source>
        <dbReference type="Pfam" id="PF12146"/>
    </source>
</evidence>
<dbReference type="Pfam" id="PF12146">
    <property type="entry name" value="Hydrolase_4"/>
    <property type="match status" value="1"/>
</dbReference>
<dbReference type="RefSeq" id="WP_151894895.1">
    <property type="nucleotide sequence ID" value="NZ_BKCF01000005.1"/>
</dbReference>
<dbReference type="PANTHER" id="PTHR11614">
    <property type="entry name" value="PHOSPHOLIPASE-RELATED"/>
    <property type="match status" value="1"/>
</dbReference>
<keyword evidence="3" id="KW-1185">Reference proteome</keyword>
<name>A0A5J4FW60_9FLAO</name>
<accession>A0A5J4FW60</accession>
<dbReference type="AlphaFoldDB" id="A0A5J4FW60"/>
<dbReference type="OrthoDB" id="9780932at2"/>